<dbReference type="Pfam" id="PF03865">
    <property type="entry name" value="ShlB"/>
    <property type="match status" value="1"/>
</dbReference>
<keyword evidence="4" id="KW-0732">Signal</keyword>
<dbReference type="Gene3D" id="2.40.160.50">
    <property type="entry name" value="membrane protein fhac: a member of the omp85/tpsb transporter family"/>
    <property type="match status" value="1"/>
</dbReference>
<dbReference type="Proteomes" id="UP000286806">
    <property type="component" value="Unassembled WGS sequence"/>
</dbReference>
<dbReference type="InterPro" id="IPR005565">
    <property type="entry name" value="Hemolysn_activator_HlyB_C"/>
</dbReference>
<dbReference type="GO" id="GO:0098046">
    <property type="term" value="C:type V protein secretion system complex"/>
    <property type="evidence" value="ECO:0007669"/>
    <property type="project" value="TreeGrafter"/>
</dbReference>
<dbReference type="EMBL" id="BGOW01000005">
    <property type="protein sequence ID" value="GBL45122.1"/>
    <property type="molecule type" value="Genomic_DNA"/>
</dbReference>
<evidence type="ECO:0000313" key="7">
    <source>
        <dbReference type="EMBL" id="GBL45122.1"/>
    </source>
</evidence>
<feature type="domain" description="Haemolysin activator HlyB C-terminal" evidence="5">
    <location>
        <begin position="182"/>
        <end position="499"/>
    </location>
</feature>
<accession>A0A401JBT4</accession>
<feature type="signal peptide" evidence="4">
    <location>
        <begin position="1"/>
        <end position="22"/>
    </location>
</feature>
<dbReference type="AlphaFoldDB" id="A0A401JBT4"/>
<keyword evidence="1" id="KW-1134">Transmembrane beta strand</keyword>
<proteinExistence type="predicted"/>
<feature type="chain" id="PRO_5019185375" evidence="4">
    <location>
        <begin position="23"/>
        <end position="537"/>
    </location>
</feature>
<dbReference type="InterPro" id="IPR051544">
    <property type="entry name" value="TPS_OM_transporter"/>
</dbReference>
<evidence type="ECO:0000256" key="2">
    <source>
        <dbReference type="ARBA" id="ARBA00022692"/>
    </source>
</evidence>
<evidence type="ECO:0000259" key="5">
    <source>
        <dbReference type="Pfam" id="PF03865"/>
    </source>
</evidence>
<keyword evidence="8" id="KW-1185">Reference proteome</keyword>
<keyword evidence="2" id="KW-0812">Transmembrane</keyword>
<dbReference type="GO" id="GO:0008320">
    <property type="term" value="F:protein transmembrane transporter activity"/>
    <property type="evidence" value="ECO:0007669"/>
    <property type="project" value="TreeGrafter"/>
</dbReference>
<dbReference type="GO" id="GO:0046819">
    <property type="term" value="P:protein secretion by the type V secretion system"/>
    <property type="evidence" value="ECO:0007669"/>
    <property type="project" value="TreeGrafter"/>
</dbReference>
<feature type="domain" description="Polypeptide-transport-associated ShlB-type" evidence="6">
    <location>
        <begin position="44"/>
        <end position="118"/>
    </location>
</feature>
<sequence length="537" mass="58596">MQWLMKRWLILGLSVLPLTALADAQPADAGAGVAAAEPAPAATFSILEYQIVGNTVLSNLAIEQAVYPHLGEKKSVTDVEQARQALEKAYHDAGYLTVLVDIPEQEVKSGLVRLKVTEATVDRLKVSGSRYYSLGWIRQHTPALAEGSVPYFPDVQKQLTDLARTPDRQVVPVLRAGRAPGTVEVDLQVKDKLPLHGSLEANNRYGANTTPGRLVGTLRYDNLWQRQHSLSLSYQVAPEKPQESNVLSATYVIPGADGQAYALYAVRSRSNVAAVSGFTSLGMGNFYGLRWITPLRSRGERYNHTLSLGVDYKNSLESVLGGADTANAINTSITYVPYMIQYAGTLREGKALTQFDIAANFHLRGSRNNDQDFANKRYLASANYFYLRGDVQHTQPLGQWSVYTKMSGQVASGPLISNEQFSAGGADSVRGYLEAEALGDDGVQGTLELHTPSLFNPATSGLGQVYALAFMDGAWLSVMSPLPSQQSVFLLSSAGLGLRVQGFKGFQFGLDWARPFKSLTYTQADSSRIHARLLYEF</sequence>
<dbReference type="Pfam" id="PF08479">
    <property type="entry name" value="POTRA_2"/>
    <property type="match status" value="1"/>
</dbReference>
<evidence type="ECO:0000256" key="3">
    <source>
        <dbReference type="ARBA" id="ARBA00023237"/>
    </source>
</evidence>
<keyword evidence="3" id="KW-0998">Cell outer membrane</keyword>
<organism evidence="7 8">
    <name type="scientific">Sulfuriferula multivorans</name>
    <dbReference type="NCBI Taxonomy" id="1559896"/>
    <lineage>
        <taxon>Bacteria</taxon>
        <taxon>Pseudomonadati</taxon>
        <taxon>Pseudomonadota</taxon>
        <taxon>Betaproteobacteria</taxon>
        <taxon>Nitrosomonadales</taxon>
        <taxon>Sulfuricellaceae</taxon>
        <taxon>Sulfuriferula</taxon>
    </lineage>
</organism>
<name>A0A401JBT4_9PROT</name>
<evidence type="ECO:0000259" key="6">
    <source>
        <dbReference type="Pfam" id="PF08479"/>
    </source>
</evidence>
<keyword evidence="1" id="KW-0472">Membrane</keyword>
<dbReference type="Gene3D" id="3.10.20.310">
    <property type="entry name" value="membrane protein fhac"/>
    <property type="match status" value="1"/>
</dbReference>
<gene>
    <name evidence="7" type="ORF">SFMTTN_0926</name>
</gene>
<evidence type="ECO:0000256" key="1">
    <source>
        <dbReference type="ARBA" id="ARBA00022452"/>
    </source>
</evidence>
<evidence type="ECO:0000313" key="8">
    <source>
        <dbReference type="Proteomes" id="UP000286806"/>
    </source>
</evidence>
<reference evidence="7 8" key="1">
    <citation type="journal article" date="2019" name="Front. Microbiol.">
        <title>Genomes of Neutrophilic Sulfur-Oxidizing Chemolithoautotrophs Representing 9 Proteobacterial Species From 8 Genera.</title>
        <authorList>
            <person name="Watanabe T."/>
            <person name="Kojima H."/>
            <person name="Umezawa K."/>
            <person name="Hori C."/>
            <person name="Takasuka T.E."/>
            <person name="Kato Y."/>
            <person name="Fukui M."/>
        </authorList>
    </citation>
    <scope>NUCLEOTIDE SEQUENCE [LARGE SCALE GENOMIC DNA]</scope>
    <source>
        <strain evidence="7 8">TTN</strain>
    </source>
</reference>
<comment type="caution">
    <text evidence="7">The sequence shown here is derived from an EMBL/GenBank/DDBJ whole genome shotgun (WGS) entry which is preliminary data.</text>
</comment>
<evidence type="ECO:0000256" key="4">
    <source>
        <dbReference type="SAM" id="SignalP"/>
    </source>
</evidence>
<protein>
    <submittedName>
        <fullName evidence="7">Hemolysin activation/secretion protein associated with VreARI signalling system</fullName>
    </submittedName>
</protein>
<dbReference type="PANTHER" id="PTHR34597">
    <property type="entry name" value="SLR1661 PROTEIN"/>
    <property type="match status" value="1"/>
</dbReference>
<dbReference type="InterPro" id="IPR013686">
    <property type="entry name" value="Polypept-transport_assoc_ShlB"/>
</dbReference>
<dbReference type="PANTHER" id="PTHR34597:SF6">
    <property type="entry name" value="BLR6126 PROTEIN"/>
    <property type="match status" value="1"/>
</dbReference>